<gene>
    <name evidence="1" type="ORF">Q4535_03305</name>
</gene>
<dbReference type="InterPro" id="IPR011250">
    <property type="entry name" value="OMP/PagP_B-barrel"/>
</dbReference>
<dbReference type="GO" id="GO:0019867">
    <property type="term" value="C:outer membrane"/>
    <property type="evidence" value="ECO:0007669"/>
    <property type="project" value="InterPro"/>
</dbReference>
<dbReference type="RefSeq" id="WP_303592906.1">
    <property type="nucleotide sequence ID" value="NZ_JAUORK010000003.1"/>
</dbReference>
<protein>
    <submittedName>
        <fullName evidence="1">OmpW family outer membrane protein</fullName>
    </submittedName>
</protein>
<dbReference type="InterPro" id="IPR005618">
    <property type="entry name" value="OMPW"/>
</dbReference>
<reference evidence="1" key="1">
    <citation type="submission" date="2023-07" db="EMBL/GenBank/DDBJ databases">
        <title>Genome content predicts the carbon catabolic preferences of heterotrophic bacteria.</title>
        <authorList>
            <person name="Gralka M."/>
        </authorList>
    </citation>
    <scope>NUCLEOTIDE SEQUENCE</scope>
    <source>
        <strain evidence="1">C2R13</strain>
    </source>
</reference>
<proteinExistence type="predicted"/>
<organism evidence="1 2">
    <name type="scientific">Cobetia amphilecti</name>
    <dbReference type="NCBI Taxonomy" id="1055104"/>
    <lineage>
        <taxon>Bacteria</taxon>
        <taxon>Pseudomonadati</taxon>
        <taxon>Pseudomonadota</taxon>
        <taxon>Gammaproteobacteria</taxon>
        <taxon>Oceanospirillales</taxon>
        <taxon>Halomonadaceae</taxon>
        <taxon>Cobetia</taxon>
    </lineage>
</organism>
<dbReference type="AlphaFoldDB" id="A0AAP4X0L6"/>
<evidence type="ECO:0000313" key="1">
    <source>
        <dbReference type="EMBL" id="MDO6671138.1"/>
    </source>
</evidence>
<evidence type="ECO:0000313" key="2">
    <source>
        <dbReference type="Proteomes" id="UP001170481"/>
    </source>
</evidence>
<sequence length="246" mass="26084">MSDVVTRSASLPAHLTTRSPRSAARPWQLLALAGLTGLATLGAAPAMAADSLNANSHSSLSSLNYGAGQFWTRAGVAKVSPKSDNGSIDAIGADVDVDDDSAFAFTLGYRFTDTFGIELLAAQDFDHDISLNGQKAGSVDHLPPTLTLQYYPLGGRESRIQPYIGAGVNYTHFSDETLDDGTKLEMDDSWGAAAQIGVDLVINEHWAANVAAWYLDIDSDVTVAGSVNDKVEIDPIVTMAGISYRF</sequence>
<dbReference type="Pfam" id="PF03922">
    <property type="entry name" value="OmpW"/>
    <property type="match status" value="1"/>
</dbReference>
<dbReference type="PANTHER" id="PTHR36920:SF1">
    <property type="entry name" value="OUTER MEMBRANE PROTEIN W"/>
    <property type="match status" value="1"/>
</dbReference>
<dbReference type="Gene3D" id="2.40.160.20">
    <property type="match status" value="1"/>
</dbReference>
<dbReference type="Proteomes" id="UP001170481">
    <property type="component" value="Unassembled WGS sequence"/>
</dbReference>
<name>A0AAP4X0L6_9GAMM</name>
<dbReference type="GO" id="GO:0055085">
    <property type="term" value="P:transmembrane transport"/>
    <property type="evidence" value="ECO:0007669"/>
    <property type="project" value="TreeGrafter"/>
</dbReference>
<dbReference type="SUPFAM" id="SSF56925">
    <property type="entry name" value="OMPA-like"/>
    <property type="match status" value="1"/>
</dbReference>
<dbReference type="EMBL" id="JAUORK010000003">
    <property type="protein sequence ID" value="MDO6671138.1"/>
    <property type="molecule type" value="Genomic_DNA"/>
</dbReference>
<comment type="caution">
    <text evidence="1">The sequence shown here is derived from an EMBL/GenBank/DDBJ whole genome shotgun (WGS) entry which is preliminary data.</text>
</comment>
<dbReference type="PANTHER" id="PTHR36920">
    <property type="match status" value="1"/>
</dbReference>
<accession>A0AAP4X0L6</accession>